<keyword evidence="4" id="KW-0812">Transmembrane</keyword>
<comment type="caution">
    <text evidence="6">The sequence shown here is derived from an EMBL/GenBank/DDBJ whole genome shotgun (WGS) entry which is preliminary data.</text>
</comment>
<dbReference type="SUPFAM" id="SSF46689">
    <property type="entry name" value="Homeodomain-like"/>
    <property type="match status" value="2"/>
</dbReference>
<dbReference type="PANTHER" id="PTHR43280">
    <property type="entry name" value="ARAC-FAMILY TRANSCRIPTIONAL REGULATOR"/>
    <property type="match status" value="1"/>
</dbReference>
<keyword evidence="4" id="KW-0472">Membrane</keyword>
<dbReference type="GO" id="GO:0003700">
    <property type="term" value="F:DNA-binding transcription factor activity"/>
    <property type="evidence" value="ECO:0007669"/>
    <property type="project" value="InterPro"/>
</dbReference>
<evidence type="ECO:0000256" key="4">
    <source>
        <dbReference type="SAM" id="Phobius"/>
    </source>
</evidence>
<dbReference type="OrthoDB" id="1975037at2"/>
<gene>
    <name evidence="6" type="ORF">BCM02_102669</name>
</gene>
<proteinExistence type="predicted"/>
<keyword evidence="7" id="KW-1185">Reference proteome</keyword>
<sequence>MSKFARFLPPIRIFRPKRDLLMRRMITISILASVLPIIFVGIFSYLYSSSTIKREVSESNIRLLSNASATIDQTLDRVQNNAMQLMLSSFFSSDLQELRDENYASFYSGIFQNLSAFQSANQEIRDIAMYTWADSYIQSPTFGGVRVDATDQIRQLYDELSGEVRFKWTTESYPFLPSPKPSEVTLVLRAPLQTGAAVGLIFIRIDDAQFRTMIEKFRTYEGERIFIFGADGTIIAHVGSEQPPEPLYKKVHAQAESEQSFIYEWDGVDYQVTPIKSAFNGWTYTDMIPVQQLNKQANGIAYITLAIVVFFLLLGVVISSLGTRKAYQPVASLLTLVRGGKESEGIQDEMGYVSRRWKELSEQAVQLEDLVNRQIPIIRESFALQLLQGHFSHYSEPQLAQVFQRYNIPAFRRHRVLLVAYDPSRDGEKRFTEKDKDLIVFTIKNMAMDTIAAEETGLDGIVIQLLDDQVAIWLMNDEGEESKWREGTEAAAELMRERFASYLKVPITIGLSEIADSVAALPQLYQEAVLAVRSRFLVGSGKLISSSDRSYPNIQYRYPVEIEAQIENSLQLGDLAEARRMLDEFSRALAPNVNRPELIRMTYQQLLTTLLRMAYLLGIQSDQLFAHDSNPYDEMIRHTTAQELHDWIDARLLTPIASSVQGSQSQAYEHVVDQVVRYLDEHYATDVSLDQCAQMCEISSHYLSKLFKKKMGISFIEYLTGIRVDQAKRYLTETDLPVNVISEKVGYQPKNFIRVFKKQVGVTPGQYRESAS</sequence>
<dbReference type="Pfam" id="PF17853">
    <property type="entry name" value="GGDEF_2"/>
    <property type="match status" value="1"/>
</dbReference>
<accession>A0A5S5CHW4</accession>
<dbReference type="GO" id="GO:0043565">
    <property type="term" value="F:sequence-specific DNA binding"/>
    <property type="evidence" value="ECO:0007669"/>
    <property type="project" value="InterPro"/>
</dbReference>
<evidence type="ECO:0000256" key="3">
    <source>
        <dbReference type="ARBA" id="ARBA00023163"/>
    </source>
</evidence>
<dbReference type="Pfam" id="PF12833">
    <property type="entry name" value="HTH_18"/>
    <property type="match status" value="1"/>
</dbReference>
<keyword evidence="3" id="KW-0804">Transcription</keyword>
<keyword evidence="2 6" id="KW-0238">DNA-binding</keyword>
<dbReference type="Gene3D" id="3.30.450.20">
    <property type="entry name" value="PAS domain"/>
    <property type="match status" value="1"/>
</dbReference>
<dbReference type="Proteomes" id="UP000323257">
    <property type="component" value="Unassembled WGS sequence"/>
</dbReference>
<evidence type="ECO:0000313" key="6">
    <source>
        <dbReference type="EMBL" id="TYP78092.1"/>
    </source>
</evidence>
<name>A0A5S5CHW4_9BACL</name>
<dbReference type="InterPro" id="IPR018062">
    <property type="entry name" value="HTH_AraC-typ_CS"/>
</dbReference>
<dbReference type="AlphaFoldDB" id="A0A5S5CHW4"/>
<reference evidence="6 7" key="1">
    <citation type="submission" date="2019-07" db="EMBL/GenBank/DDBJ databases">
        <title>Genomic Encyclopedia of Type Strains, Phase III (KMG-III): the genomes of soil and plant-associated and newly described type strains.</title>
        <authorList>
            <person name="Whitman W."/>
        </authorList>
    </citation>
    <scope>NUCLEOTIDE SEQUENCE [LARGE SCALE GENOMIC DNA]</scope>
    <source>
        <strain evidence="6 7">BL24</strain>
    </source>
</reference>
<evidence type="ECO:0000313" key="7">
    <source>
        <dbReference type="Proteomes" id="UP000323257"/>
    </source>
</evidence>
<feature type="domain" description="HTH araC/xylS-type" evidence="5">
    <location>
        <begin position="673"/>
        <end position="770"/>
    </location>
</feature>
<evidence type="ECO:0000259" key="5">
    <source>
        <dbReference type="PROSITE" id="PS01124"/>
    </source>
</evidence>
<feature type="transmembrane region" description="Helical" evidence="4">
    <location>
        <begin position="299"/>
        <end position="318"/>
    </location>
</feature>
<dbReference type="RefSeq" id="WP_148928552.1">
    <property type="nucleotide sequence ID" value="NZ_VNHS01000002.1"/>
</dbReference>
<feature type="transmembrane region" description="Helical" evidence="4">
    <location>
        <begin position="21"/>
        <end position="47"/>
    </location>
</feature>
<dbReference type="SMART" id="SM00342">
    <property type="entry name" value="HTH_ARAC"/>
    <property type="match status" value="1"/>
</dbReference>
<dbReference type="EMBL" id="VNHS01000002">
    <property type="protein sequence ID" value="TYP78092.1"/>
    <property type="molecule type" value="Genomic_DNA"/>
</dbReference>
<dbReference type="InterPro" id="IPR018060">
    <property type="entry name" value="HTH_AraC"/>
</dbReference>
<keyword evidence="4" id="KW-1133">Transmembrane helix</keyword>
<organism evidence="6 7">
    <name type="scientific">Paenibacillus methanolicus</name>
    <dbReference type="NCBI Taxonomy" id="582686"/>
    <lineage>
        <taxon>Bacteria</taxon>
        <taxon>Bacillati</taxon>
        <taxon>Bacillota</taxon>
        <taxon>Bacilli</taxon>
        <taxon>Bacillales</taxon>
        <taxon>Paenibacillaceae</taxon>
        <taxon>Paenibacillus</taxon>
    </lineage>
</organism>
<dbReference type="PROSITE" id="PS00041">
    <property type="entry name" value="HTH_ARAC_FAMILY_1"/>
    <property type="match status" value="1"/>
</dbReference>
<dbReference type="PROSITE" id="PS01124">
    <property type="entry name" value="HTH_ARAC_FAMILY_2"/>
    <property type="match status" value="1"/>
</dbReference>
<protein>
    <submittedName>
        <fullName evidence="6">AraC-like DNA-binding protein</fullName>
    </submittedName>
</protein>
<evidence type="ECO:0000256" key="2">
    <source>
        <dbReference type="ARBA" id="ARBA00023125"/>
    </source>
</evidence>
<dbReference type="InterPro" id="IPR009057">
    <property type="entry name" value="Homeodomain-like_sf"/>
</dbReference>
<dbReference type="Gene3D" id="1.10.10.60">
    <property type="entry name" value="Homeodomain-like"/>
    <property type="match status" value="2"/>
</dbReference>
<keyword evidence="1" id="KW-0805">Transcription regulation</keyword>
<dbReference type="PANTHER" id="PTHR43280:SF2">
    <property type="entry name" value="HTH-TYPE TRANSCRIPTIONAL REGULATOR EXSA"/>
    <property type="match status" value="1"/>
</dbReference>
<dbReference type="InterPro" id="IPR041522">
    <property type="entry name" value="CdaR_GGDEF"/>
</dbReference>
<evidence type="ECO:0000256" key="1">
    <source>
        <dbReference type="ARBA" id="ARBA00023015"/>
    </source>
</evidence>